<dbReference type="InterPro" id="IPR001810">
    <property type="entry name" value="F-box_dom"/>
</dbReference>
<dbReference type="Gene3D" id="1.20.1280.50">
    <property type="match status" value="1"/>
</dbReference>
<organism evidence="2 3">
    <name type="scientific">Discina gigas</name>
    <dbReference type="NCBI Taxonomy" id="1032678"/>
    <lineage>
        <taxon>Eukaryota</taxon>
        <taxon>Fungi</taxon>
        <taxon>Dikarya</taxon>
        <taxon>Ascomycota</taxon>
        <taxon>Pezizomycotina</taxon>
        <taxon>Pezizomycetes</taxon>
        <taxon>Pezizales</taxon>
        <taxon>Discinaceae</taxon>
        <taxon>Discina</taxon>
    </lineage>
</organism>
<sequence length="392" mass="43709">MDPIPILPEILRQIFSYLESRDARRVSQVSRHWYACSLEQLYKKPYLCKPRSIHHFLQTLLTPGLESLAARVRTLTIEWDEDDYSEPVGGCGHAIFAAAAARLHLDRPIQSPGNQALLLLHLLPRLDVLNVALPDHDNAFAAFLAASHEHADLPLALRSIRQLSCIWSLYLPGATADMLTTMFRLPRLLTLEVYVAADISTVLEADQRRMSQVTNLQIWNLQMKISPLRYILSIPRALTRLSISGVVGSHSELIGLQSALEPVKMTLEVLELDSIVIGPSVPLLLVRMWPVLRRLRCQLVMLLGFLGGRGVHSLDGVLPCSLRDLGIKDDRYWHGDDGALELVKIVKRKEQATPLLKRVGYDILGNSELALRLQSVCADAGVKLVGGGDWSK</sequence>
<evidence type="ECO:0000259" key="1">
    <source>
        <dbReference type="SMART" id="SM00256"/>
    </source>
</evidence>
<accession>A0ABR3GF01</accession>
<dbReference type="EMBL" id="JBBBZM010000092">
    <property type="protein sequence ID" value="KAL0634537.1"/>
    <property type="molecule type" value="Genomic_DNA"/>
</dbReference>
<dbReference type="InterPro" id="IPR036047">
    <property type="entry name" value="F-box-like_dom_sf"/>
</dbReference>
<name>A0ABR3GF01_9PEZI</name>
<evidence type="ECO:0000313" key="3">
    <source>
        <dbReference type="Proteomes" id="UP001447188"/>
    </source>
</evidence>
<reference evidence="2 3" key="1">
    <citation type="submission" date="2024-02" db="EMBL/GenBank/DDBJ databases">
        <title>Discinaceae phylogenomics.</title>
        <authorList>
            <person name="Dirks A.C."/>
            <person name="James T.Y."/>
        </authorList>
    </citation>
    <scope>NUCLEOTIDE SEQUENCE [LARGE SCALE GENOMIC DNA]</scope>
    <source>
        <strain evidence="2 3">ACD0624</strain>
    </source>
</reference>
<gene>
    <name evidence="2" type="ORF">Q9L58_006556</name>
</gene>
<keyword evidence="3" id="KW-1185">Reference proteome</keyword>
<comment type="caution">
    <text evidence="2">The sequence shown here is derived from an EMBL/GenBank/DDBJ whole genome shotgun (WGS) entry which is preliminary data.</text>
</comment>
<proteinExistence type="predicted"/>
<protein>
    <recommendedName>
        <fullName evidence="1">F-box domain-containing protein</fullName>
    </recommendedName>
</protein>
<feature type="domain" description="F-box" evidence="1">
    <location>
        <begin position="7"/>
        <end position="46"/>
    </location>
</feature>
<dbReference type="SMART" id="SM00256">
    <property type="entry name" value="FBOX"/>
    <property type="match status" value="1"/>
</dbReference>
<dbReference type="SUPFAM" id="SSF81383">
    <property type="entry name" value="F-box domain"/>
    <property type="match status" value="1"/>
</dbReference>
<dbReference type="Proteomes" id="UP001447188">
    <property type="component" value="Unassembled WGS sequence"/>
</dbReference>
<evidence type="ECO:0000313" key="2">
    <source>
        <dbReference type="EMBL" id="KAL0634537.1"/>
    </source>
</evidence>
<dbReference type="Pfam" id="PF12937">
    <property type="entry name" value="F-box-like"/>
    <property type="match status" value="1"/>
</dbReference>